<dbReference type="EMBL" id="CAJNOE010000148">
    <property type="protein sequence ID" value="CAF0978821.1"/>
    <property type="molecule type" value="Genomic_DNA"/>
</dbReference>
<dbReference type="Proteomes" id="UP000663860">
    <property type="component" value="Unassembled WGS sequence"/>
</dbReference>
<dbReference type="EMBL" id="CAJOBB010001077">
    <property type="protein sequence ID" value="CAF3804444.1"/>
    <property type="molecule type" value="Genomic_DNA"/>
</dbReference>
<reference evidence="2" key="1">
    <citation type="submission" date="2021-02" db="EMBL/GenBank/DDBJ databases">
        <authorList>
            <person name="Nowell W R."/>
        </authorList>
    </citation>
    <scope>NUCLEOTIDE SEQUENCE</scope>
</reference>
<gene>
    <name evidence="1" type="ORF">IZO911_LOCUS16456</name>
    <name evidence="2" type="ORF">KXQ929_LOCUS17240</name>
</gene>
<dbReference type="AlphaFoldDB" id="A0A819BM33"/>
<evidence type="ECO:0000313" key="3">
    <source>
        <dbReference type="Proteomes" id="UP000663868"/>
    </source>
</evidence>
<sequence length="71" mass="8431">MAMPDQYNLSQGDSDIAKNIRYRAQTQQHGTKNENHIGFQQQPQQQPYLSPELLRARWIELYKKMNKNNQV</sequence>
<accession>A0A819BM33</accession>
<dbReference type="Proteomes" id="UP000663868">
    <property type="component" value="Unassembled WGS sequence"/>
</dbReference>
<organism evidence="2 3">
    <name type="scientific">Adineta steineri</name>
    <dbReference type="NCBI Taxonomy" id="433720"/>
    <lineage>
        <taxon>Eukaryota</taxon>
        <taxon>Metazoa</taxon>
        <taxon>Spiralia</taxon>
        <taxon>Gnathifera</taxon>
        <taxon>Rotifera</taxon>
        <taxon>Eurotatoria</taxon>
        <taxon>Bdelloidea</taxon>
        <taxon>Adinetida</taxon>
        <taxon>Adinetidae</taxon>
        <taxon>Adineta</taxon>
    </lineage>
</organism>
<proteinExistence type="predicted"/>
<name>A0A819BM33_9BILA</name>
<comment type="caution">
    <text evidence="2">The sequence shown here is derived from an EMBL/GenBank/DDBJ whole genome shotgun (WGS) entry which is preliminary data.</text>
</comment>
<evidence type="ECO:0000313" key="1">
    <source>
        <dbReference type="EMBL" id="CAF0978821.1"/>
    </source>
</evidence>
<evidence type="ECO:0000313" key="2">
    <source>
        <dbReference type="EMBL" id="CAF3804444.1"/>
    </source>
</evidence>
<protein>
    <submittedName>
        <fullName evidence="2">Uncharacterized protein</fullName>
    </submittedName>
</protein>